<name>A0A2S8F8H6_9BACT</name>
<evidence type="ECO:0000313" key="2">
    <source>
        <dbReference type="Proteomes" id="UP000238322"/>
    </source>
</evidence>
<dbReference type="EMBL" id="PUHY01000016">
    <property type="protein sequence ID" value="PQO28466.1"/>
    <property type="molecule type" value="Genomic_DNA"/>
</dbReference>
<dbReference type="OrthoDB" id="278178at2"/>
<organism evidence="1 2">
    <name type="scientific">Blastopirellula marina</name>
    <dbReference type="NCBI Taxonomy" id="124"/>
    <lineage>
        <taxon>Bacteria</taxon>
        <taxon>Pseudomonadati</taxon>
        <taxon>Planctomycetota</taxon>
        <taxon>Planctomycetia</taxon>
        <taxon>Pirellulales</taxon>
        <taxon>Pirellulaceae</taxon>
        <taxon>Blastopirellula</taxon>
    </lineage>
</organism>
<accession>A0A2S8F8H6</accession>
<comment type="caution">
    <text evidence="1">The sequence shown here is derived from an EMBL/GenBank/DDBJ whole genome shotgun (WGS) entry which is preliminary data.</text>
</comment>
<evidence type="ECO:0000313" key="1">
    <source>
        <dbReference type="EMBL" id="PQO28466.1"/>
    </source>
</evidence>
<reference evidence="1 2" key="1">
    <citation type="submission" date="2018-02" db="EMBL/GenBank/DDBJ databases">
        <title>Comparative genomes isolates from brazilian mangrove.</title>
        <authorList>
            <person name="Araujo J.E."/>
            <person name="Taketani R.G."/>
            <person name="Silva M.C.P."/>
            <person name="Loureco M.V."/>
            <person name="Andreote F.D."/>
        </authorList>
    </citation>
    <scope>NUCLEOTIDE SEQUENCE [LARGE SCALE GENOMIC DNA]</scope>
    <source>
        <strain evidence="1 2">Hex-1 MGV</strain>
    </source>
</reference>
<proteinExistence type="predicted"/>
<dbReference type="InterPro" id="IPR015315">
    <property type="entry name" value="DUF1963"/>
</dbReference>
<gene>
    <name evidence="1" type="ORF">C5Y83_28045</name>
</gene>
<protein>
    <recommendedName>
        <fullName evidence="3">DUF1963 domain-containing protein</fullName>
    </recommendedName>
</protein>
<dbReference type="Gene3D" id="2.30.320.10">
    <property type="entry name" value="YwqG-like"/>
    <property type="match status" value="1"/>
</dbReference>
<evidence type="ECO:0008006" key="3">
    <source>
        <dbReference type="Google" id="ProtNLM"/>
    </source>
</evidence>
<dbReference type="InterPro" id="IPR035948">
    <property type="entry name" value="YwqG-like_sf"/>
</dbReference>
<sequence length="298" mass="32913">MTLAPFVQARNGVHPVIDLEKLRAHYPDLSDDVWNIGSASDLLGWENMRRKFGIAAPDAVPCDVFVWGIGEPPDRRLTRVGGVPWLPKSTAWPTFGDIAATFLCQFDFRDSKDLRGQLAGEPLPGDLLLVFVANEYSALSGDEEELRFVWVSADENEIYTQDNVPERARSFEFVTAWGARFRSTDVPSQWEKAHEIPDNAGSGRLWCLPVLWATKIGGVPYDSQENHHKAPPNYLCQLVSIQASCTSWPWVDHEQSLASGFGDDGIHGDKHHLMIGDMGELTLFMNGDGTVSAGSACG</sequence>
<dbReference type="RefSeq" id="WP_105333135.1">
    <property type="nucleotide sequence ID" value="NZ_PUHY01000016.1"/>
</dbReference>
<dbReference type="Proteomes" id="UP000238322">
    <property type="component" value="Unassembled WGS sequence"/>
</dbReference>
<dbReference type="Pfam" id="PF09234">
    <property type="entry name" value="DUF1963"/>
    <property type="match status" value="1"/>
</dbReference>
<dbReference type="AlphaFoldDB" id="A0A2S8F8H6"/>
<dbReference type="SUPFAM" id="SSF103032">
    <property type="entry name" value="Hypothetical protein YwqG"/>
    <property type="match status" value="1"/>
</dbReference>